<accession>A0A1G1V2V4</accession>
<dbReference type="InterPro" id="IPR019757">
    <property type="entry name" value="Pept_S26A_signal_pept_1_Lys-AS"/>
</dbReference>
<evidence type="ECO:0000259" key="6">
    <source>
        <dbReference type="Pfam" id="PF10502"/>
    </source>
</evidence>
<organism evidence="7 8">
    <name type="scientific">Candidatus Blackburnbacteria bacterium RIFCSPHIGHO2_01_FULL_43_15b</name>
    <dbReference type="NCBI Taxonomy" id="1797513"/>
    <lineage>
        <taxon>Bacteria</taxon>
        <taxon>Candidatus Blackburniibacteriota</taxon>
    </lineage>
</organism>
<dbReference type="Proteomes" id="UP000177967">
    <property type="component" value="Unassembled WGS sequence"/>
</dbReference>
<dbReference type="SUPFAM" id="SSF51306">
    <property type="entry name" value="LexA/Signal peptidase"/>
    <property type="match status" value="1"/>
</dbReference>
<dbReference type="PROSITE" id="PS00760">
    <property type="entry name" value="SPASE_I_2"/>
    <property type="match status" value="1"/>
</dbReference>
<dbReference type="PANTHER" id="PTHR43390">
    <property type="entry name" value="SIGNAL PEPTIDASE I"/>
    <property type="match status" value="1"/>
</dbReference>
<name>A0A1G1V2V4_9BACT</name>
<dbReference type="AlphaFoldDB" id="A0A1G1V2V4"/>
<comment type="similarity">
    <text evidence="2 5">Belongs to the peptidase S26 family.</text>
</comment>
<dbReference type="STRING" id="1797513.A2782_03170"/>
<comment type="caution">
    <text evidence="7">The sequence shown here is derived from an EMBL/GenBank/DDBJ whole genome shotgun (WGS) entry which is preliminary data.</text>
</comment>
<evidence type="ECO:0000256" key="3">
    <source>
        <dbReference type="ARBA" id="ARBA00013208"/>
    </source>
</evidence>
<dbReference type="EC" id="3.4.21.89" evidence="3 5"/>
<dbReference type="InterPro" id="IPR019533">
    <property type="entry name" value="Peptidase_S26"/>
</dbReference>
<evidence type="ECO:0000256" key="5">
    <source>
        <dbReference type="RuleBase" id="RU362042"/>
    </source>
</evidence>
<comment type="subcellular location">
    <subcellularLocation>
        <location evidence="5">Membrane</location>
        <topology evidence="5">Single-pass type II membrane protein</topology>
    </subcellularLocation>
</comment>
<dbReference type="InterPro" id="IPR019758">
    <property type="entry name" value="Pept_S26A_signal_pept_1_CS"/>
</dbReference>
<keyword evidence="4 5" id="KW-0378">Hydrolase</keyword>
<dbReference type="InterPro" id="IPR000223">
    <property type="entry name" value="Pept_S26A_signal_pept_1"/>
</dbReference>
<dbReference type="InterPro" id="IPR036286">
    <property type="entry name" value="LexA/Signal_pep-like_sf"/>
</dbReference>
<dbReference type="Pfam" id="PF10502">
    <property type="entry name" value="Peptidase_S26"/>
    <property type="match status" value="1"/>
</dbReference>
<dbReference type="Gene3D" id="2.10.109.10">
    <property type="entry name" value="Umud Fragment, subunit A"/>
    <property type="match status" value="1"/>
</dbReference>
<evidence type="ECO:0000256" key="2">
    <source>
        <dbReference type="ARBA" id="ARBA00009370"/>
    </source>
</evidence>
<dbReference type="PRINTS" id="PR00727">
    <property type="entry name" value="LEADERPTASE"/>
</dbReference>
<sequence>MNFEYIKRVVGVPGDTIEIKSGKVYVNGLAQDESYLLPNIQTQAGKFLQEATLTSIPENNYVVMGDNRDQSSDSRSWGFVSADDILGKVWFCYNNCRLLKNNINR</sequence>
<protein>
    <recommendedName>
        <fullName evidence="3 5">Signal peptidase I</fullName>
        <ecNumber evidence="3 5">3.4.21.89</ecNumber>
    </recommendedName>
</protein>
<dbReference type="GO" id="GO:0016020">
    <property type="term" value="C:membrane"/>
    <property type="evidence" value="ECO:0007669"/>
    <property type="project" value="UniProtKB-SubCell"/>
</dbReference>
<reference evidence="7 8" key="1">
    <citation type="journal article" date="2016" name="Nat. Commun.">
        <title>Thousands of microbial genomes shed light on interconnected biogeochemical processes in an aquifer system.</title>
        <authorList>
            <person name="Anantharaman K."/>
            <person name="Brown C.T."/>
            <person name="Hug L.A."/>
            <person name="Sharon I."/>
            <person name="Castelle C.J."/>
            <person name="Probst A.J."/>
            <person name="Thomas B.C."/>
            <person name="Singh A."/>
            <person name="Wilkins M.J."/>
            <person name="Karaoz U."/>
            <person name="Brodie E.L."/>
            <person name="Williams K.H."/>
            <person name="Hubbard S.S."/>
            <person name="Banfield J.F."/>
        </authorList>
    </citation>
    <scope>NUCLEOTIDE SEQUENCE [LARGE SCALE GENOMIC DNA]</scope>
</reference>
<dbReference type="PANTHER" id="PTHR43390:SF1">
    <property type="entry name" value="CHLOROPLAST PROCESSING PEPTIDASE"/>
    <property type="match status" value="1"/>
</dbReference>
<evidence type="ECO:0000313" key="7">
    <source>
        <dbReference type="EMBL" id="OGY09694.1"/>
    </source>
</evidence>
<gene>
    <name evidence="7" type="ORF">A2782_03170</name>
</gene>
<evidence type="ECO:0000313" key="8">
    <source>
        <dbReference type="Proteomes" id="UP000177967"/>
    </source>
</evidence>
<comment type="catalytic activity">
    <reaction evidence="1 5">
        <text>Cleavage of hydrophobic, N-terminal signal or leader sequences from secreted and periplasmic proteins.</text>
        <dbReference type="EC" id="3.4.21.89"/>
    </reaction>
</comment>
<feature type="domain" description="Peptidase S26" evidence="6">
    <location>
        <begin position="4"/>
        <end position="93"/>
    </location>
</feature>
<evidence type="ECO:0000256" key="4">
    <source>
        <dbReference type="ARBA" id="ARBA00022801"/>
    </source>
</evidence>
<dbReference type="GO" id="GO:0009003">
    <property type="term" value="F:signal peptidase activity"/>
    <property type="evidence" value="ECO:0007669"/>
    <property type="project" value="UniProtKB-EC"/>
</dbReference>
<dbReference type="EMBL" id="MHBW01000006">
    <property type="protein sequence ID" value="OGY09694.1"/>
    <property type="molecule type" value="Genomic_DNA"/>
</dbReference>
<dbReference type="NCBIfam" id="TIGR02227">
    <property type="entry name" value="sigpep_I_bact"/>
    <property type="match status" value="1"/>
</dbReference>
<evidence type="ECO:0000256" key="1">
    <source>
        <dbReference type="ARBA" id="ARBA00000677"/>
    </source>
</evidence>
<proteinExistence type="inferred from homology"/>
<dbReference type="PROSITE" id="PS00761">
    <property type="entry name" value="SPASE_I_3"/>
    <property type="match status" value="1"/>
</dbReference>
<dbReference type="CDD" id="cd06530">
    <property type="entry name" value="S26_SPase_I"/>
    <property type="match status" value="1"/>
</dbReference>
<dbReference type="GO" id="GO:0006465">
    <property type="term" value="P:signal peptide processing"/>
    <property type="evidence" value="ECO:0007669"/>
    <property type="project" value="InterPro"/>
</dbReference>
<keyword evidence="5" id="KW-0645">Protease</keyword>
<dbReference type="GO" id="GO:0004252">
    <property type="term" value="F:serine-type endopeptidase activity"/>
    <property type="evidence" value="ECO:0007669"/>
    <property type="project" value="InterPro"/>
</dbReference>